<reference evidence="1 2" key="1">
    <citation type="journal article" date="2024" name="G3 (Bethesda)">
        <title>Genome assembly of Hibiscus sabdariffa L. provides insights into metabolisms of medicinal natural products.</title>
        <authorList>
            <person name="Kim T."/>
        </authorList>
    </citation>
    <scope>NUCLEOTIDE SEQUENCE [LARGE SCALE GENOMIC DNA]</scope>
    <source>
        <strain evidence="1">TK-2024</strain>
        <tissue evidence="1">Old leaves</tissue>
    </source>
</reference>
<accession>A0ABR2EA64</accession>
<protein>
    <submittedName>
        <fullName evidence="1">Uncharacterized protein</fullName>
    </submittedName>
</protein>
<proteinExistence type="predicted"/>
<name>A0ABR2EA64_9ROSI</name>
<evidence type="ECO:0000313" key="1">
    <source>
        <dbReference type="EMBL" id="KAK8554357.1"/>
    </source>
</evidence>
<comment type="caution">
    <text evidence="1">The sequence shown here is derived from an EMBL/GenBank/DDBJ whole genome shotgun (WGS) entry which is preliminary data.</text>
</comment>
<sequence length="93" mass="9994">MNPKSSISKAHVLAKKSLAITAAPSLPQCHALVTVIVSRRAIALNHSSSISQTTHALDCSKHTVVVVLDNYNLNIAQPFGVNTLENHMLILVE</sequence>
<keyword evidence="2" id="KW-1185">Reference proteome</keyword>
<organism evidence="1 2">
    <name type="scientific">Hibiscus sabdariffa</name>
    <name type="common">roselle</name>
    <dbReference type="NCBI Taxonomy" id="183260"/>
    <lineage>
        <taxon>Eukaryota</taxon>
        <taxon>Viridiplantae</taxon>
        <taxon>Streptophyta</taxon>
        <taxon>Embryophyta</taxon>
        <taxon>Tracheophyta</taxon>
        <taxon>Spermatophyta</taxon>
        <taxon>Magnoliopsida</taxon>
        <taxon>eudicotyledons</taxon>
        <taxon>Gunneridae</taxon>
        <taxon>Pentapetalae</taxon>
        <taxon>rosids</taxon>
        <taxon>malvids</taxon>
        <taxon>Malvales</taxon>
        <taxon>Malvaceae</taxon>
        <taxon>Malvoideae</taxon>
        <taxon>Hibiscus</taxon>
    </lineage>
</organism>
<gene>
    <name evidence="1" type="ORF">V6N12_031321</name>
</gene>
<dbReference type="Proteomes" id="UP001472677">
    <property type="component" value="Unassembled WGS sequence"/>
</dbReference>
<dbReference type="EMBL" id="JBBPBM010000019">
    <property type="protein sequence ID" value="KAK8554357.1"/>
    <property type="molecule type" value="Genomic_DNA"/>
</dbReference>
<evidence type="ECO:0000313" key="2">
    <source>
        <dbReference type="Proteomes" id="UP001472677"/>
    </source>
</evidence>